<dbReference type="NCBIfam" id="TIGR00149">
    <property type="entry name" value="TIGR00149_YjbQ"/>
    <property type="match status" value="1"/>
</dbReference>
<evidence type="ECO:0000313" key="3">
    <source>
        <dbReference type="Proteomes" id="UP000427769"/>
    </source>
</evidence>
<dbReference type="PANTHER" id="PTHR30615">
    <property type="entry name" value="UNCHARACTERIZED PROTEIN YJBQ-RELATED"/>
    <property type="match status" value="1"/>
</dbReference>
<dbReference type="Gene3D" id="2.60.120.460">
    <property type="entry name" value="YjbQ-like"/>
    <property type="match status" value="1"/>
</dbReference>
<dbReference type="OrthoDB" id="9801725at2"/>
<name>A0A5K7ZDR5_9BACT</name>
<protein>
    <recommendedName>
        <fullName evidence="4">Secondary thiamine-phosphate synthase enzyme</fullName>
    </recommendedName>
</protein>
<sequence length="142" mass="15369">MPSTIFHFATIEADLRTGIDIKDITDDLNRIIGRSGIENGTANACVVGSTGSLTTIEFEPGVVQDLKDAINRIAPKDIAYAHELAWHDGNGHSHVQAALLGPSIALPIRKGRLKLGTWQQVVAINHDNRSRKRSVEVTLIGV</sequence>
<evidence type="ECO:0000313" key="2">
    <source>
        <dbReference type="EMBL" id="BBO78329.1"/>
    </source>
</evidence>
<comment type="similarity">
    <text evidence="1">Belongs to the UPF0047 family.</text>
</comment>
<dbReference type="PIRSF" id="PIRSF004681">
    <property type="entry name" value="UCP004681"/>
    <property type="match status" value="1"/>
</dbReference>
<dbReference type="InterPro" id="IPR035917">
    <property type="entry name" value="YjbQ-like_sf"/>
</dbReference>
<dbReference type="Proteomes" id="UP000427769">
    <property type="component" value="Chromosome"/>
</dbReference>
<dbReference type="AlphaFoldDB" id="A0A5K7ZDR5"/>
<organism evidence="2 3">
    <name type="scientific">Desulfosarcina widdelii</name>
    <dbReference type="NCBI Taxonomy" id="947919"/>
    <lineage>
        <taxon>Bacteria</taxon>
        <taxon>Pseudomonadati</taxon>
        <taxon>Thermodesulfobacteriota</taxon>
        <taxon>Desulfobacteria</taxon>
        <taxon>Desulfobacterales</taxon>
        <taxon>Desulfosarcinaceae</taxon>
        <taxon>Desulfosarcina</taxon>
    </lineage>
</organism>
<gene>
    <name evidence="2" type="ORF">DSCW_57460</name>
</gene>
<dbReference type="EMBL" id="AP021875">
    <property type="protein sequence ID" value="BBO78329.1"/>
    <property type="molecule type" value="Genomic_DNA"/>
</dbReference>
<proteinExistence type="inferred from homology"/>
<dbReference type="Pfam" id="PF01894">
    <property type="entry name" value="YjbQ"/>
    <property type="match status" value="1"/>
</dbReference>
<evidence type="ECO:0000256" key="1">
    <source>
        <dbReference type="ARBA" id="ARBA00005534"/>
    </source>
</evidence>
<dbReference type="PROSITE" id="PS01314">
    <property type="entry name" value="UPF0047"/>
    <property type="match status" value="1"/>
</dbReference>
<evidence type="ECO:0008006" key="4">
    <source>
        <dbReference type="Google" id="ProtNLM"/>
    </source>
</evidence>
<accession>A0A5K7ZDR5</accession>
<dbReference type="RefSeq" id="WP_155306974.1">
    <property type="nucleotide sequence ID" value="NZ_AP021875.1"/>
</dbReference>
<reference evidence="2 3" key="1">
    <citation type="submission" date="2019-11" db="EMBL/GenBank/DDBJ databases">
        <title>Comparative genomics of hydrocarbon-degrading Desulfosarcina strains.</title>
        <authorList>
            <person name="Watanabe M."/>
            <person name="Kojima H."/>
            <person name="Fukui M."/>
        </authorList>
    </citation>
    <scope>NUCLEOTIDE SEQUENCE [LARGE SCALE GENOMIC DNA]</scope>
    <source>
        <strain evidence="2 3">PP31</strain>
    </source>
</reference>
<dbReference type="KEGG" id="dwd:DSCW_57460"/>
<keyword evidence="3" id="KW-1185">Reference proteome</keyword>
<dbReference type="InterPro" id="IPR001602">
    <property type="entry name" value="UPF0047_YjbQ-like"/>
</dbReference>
<dbReference type="PANTHER" id="PTHR30615:SF8">
    <property type="entry name" value="UPF0047 PROTEIN C4A8.02C"/>
    <property type="match status" value="1"/>
</dbReference>
<dbReference type="SUPFAM" id="SSF111038">
    <property type="entry name" value="YjbQ-like"/>
    <property type="match status" value="1"/>
</dbReference>